<dbReference type="Proteomes" id="UP001162992">
    <property type="component" value="Chromosome 14"/>
</dbReference>
<keyword evidence="2" id="KW-1185">Reference proteome</keyword>
<organism evidence="1 2">
    <name type="scientific">Diphasiastrum complanatum</name>
    <name type="common">Issler's clubmoss</name>
    <name type="synonym">Lycopodium complanatum</name>
    <dbReference type="NCBI Taxonomy" id="34168"/>
    <lineage>
        <taxon>Eukaryota</taxon>
        <taxon>Viridiplantae</taxon>
        <taxon>Streptophyta</taxon>
        <taxon>Embryophyta</taxon>
        <taxon>Tracheophyta</taxon>
        <taxon>Lycopodiopsida</taxon>
        <taxon>Lycopodiales</taxon>
        <taxon>Lycopodiaceae</taxon>
        <taxon>Lycopodioideae</taxon>
        <taxon>Diphasiastrum</taxon>
    </lineage>
</organism>
<name>A0ACC2BQ98_DIPCM</name>
<evidence type="ECO:0000313" key="1">
    <source>
        <dbReference type="EMBL" id="KAJ7531988.1"/>
    </source>
</evidence>
<protein>
    <submittedName>
        <fullName evidence="1">Uncharacterized protein</fullName>
    </submittedName>
</protein>
<accession>A0ACC2BQ98</accession>
<sequence length="692" mass="77208">MAIKEKVQLSWLFSLVITFISLRICFSLDSEGFALLAFRRGIREDPHGIFANWNSSNDSPCDWHGVTCSGGHVKTLKLVDLSLHGTLAVELEQLGSLQHLLLSGNKFSGGIPEQLGGLKKLQILDLGNNQLTGGIPSSFGKLIMLEVLILEHNLLEGIIPAQFGNLVSLKELSLKENFLTGTISGGQFGASTFYELQLSSTFNRIWSNKESFEGLCQLRGLKKINISWNFFTGRLPPCMFHFTRSNFELNCFQPSIDLTRQRSAEECGTRFRQARSRKLLFKSESNPADVDGSSPQPSPSSQPKLGYSSSVTAAHSVPQKATQHSSTWVYGLIGALPGFVAFFLVLLAVGVFCHRRRSASVSPWKAGMSGQLQKTFVTEVSAFRRAELQSACEDFSNIIETSPDSVVFKGTLSNGTEVAVSSLKIPHTLWTSNSELFFQQKIQALARMKHKQLVSLVGYCAEEDPFERMLVFEYAPNGTLFDQLHNGYSETLDWGTRMRIVMGAAYGLEYMHHELVPPISHSNFDSNAIHLTEDFAAKLADFGVFKPTAVKIKRRQRLSDFLYYDDLDCLDGYTVNFENDIFNFGVFLLEVLSGRTPYNETYGYLVEWALKYLRSAETIMEMVDPSLKAYNCQQVQALCDIIRLCIQSDPSKRPSMKEVTSMLSKALDISLEVACPKSSPLLWAELEILAPI</sequence>
<dbReference type="EMBL" id="CM055105">
    <property type="protein sequence ID" value="KAJ7531988.1"/>
    <property type="molecule type" value="Genomic_DNA"/>
</dbReference>
<evidence type="ECO:0000313" key="2">
    <source>
        <dbReference type="Proteomes" id="UP001162992"/>
    </source>
</evidence>
<reference evidence="2" key="1">
    <citation type="journal article" date="2024" name="Proc. Natl. Acad. Sci. U.S.A.">
        <title>Extraordinary preservation of gene collinearity over three hundred million years revealed in homosporous lycophytes.</title>
        <authorList>
            <person name="Li C."/>
            <person name="Wickell D."/>
            <person name="Kuo L.Y."/>
            <person name="Chen X."/>
            <person name="Nie B."/>
            <person name="Liao X."/>
            <person name="Peng D."/>
            <person name="Ji J."/>
            <person name="Jenkins J."/>
            <person name="Williams M."/>
            <person name="Shu S."/>
            <person name="Plott C."/>
            <person name="Barry K."/>
            <person name="Rajasekar S."/>
            <person name="Grimwood J."/>
            <person name="Han X."/>
            <person name="Sun S."/>
            <person name="Hou Z."/>
            <person name="He W."/>
            <person name="Dai G."/>
            <person name="Sun C."/>
            <person name="Schmutz J."/>
            <person name="Leebens-Mack J.H."/>
            <person name="Li F.W."/>
            <person name="Wang L."/>
        </authorList>
    </citation>
    <scope>NUCLEOTIDE SEQUENCE [LARGE SCALE GENOMIC DNA]</scope>
    <source>
        <strain evidence="2">cv. PW_Plant_1</strain>
    </source>
</reference>
<proteinExistence type="predicted"/>
<gene>
    <name evidence="1" type="ORF">O6H91_14G067700</name>
</gene>
<comment type="caution">
    <text evidence="1">The sequence shown here is derived from an EMBL/GenBank/DDBJ whole genome shotgun (WGS) entry which is preliminary data.</text>
</comment>